<dbReference type="EMBL" id="BSXV01001091">
    <property type="protein sequence ID" value="GME91723.1"/>
    <property type="molecule type" value="Genomic_DNA"/>
</dbReference>
<reference evidence="1" key="1">
    <citation type="submission" date="2023-04" db="EMBL/GenBank/DDBJ databases">
        <title>Candida boidinii NBRC 1967.</title>
        <authorList>
            <person name="Ichikawa N."/>
            <person name="Sato H."/>
            <person name="Tonouchi N."/>
        </authorList>
    </citation>
    <scope>NUCLEOTIDE SEQUENCE</scope>
    <source>
        <strain evidence="1">NBRC 1967</strain>
    </source>
</reference>
<proteinExistence type="predicted"/>
<keyword evidence="2" id="KW-1185">Reference proteome</keyword>
<accession>A0ACB5TNU8</accession>
<evidence type="ECO:0000313" key="2">
    <source>
        <dbReference type="Proteomes" id="UP001165101"/>
    </source>
</evidence>
<evidence type="ECO:0000313" key="1">
    <source>
        <dbReference type="EMBL" id="GME91723.1"/>
    </source>
</evidence>
<name>A0ACB5TNU8_CANBO</name>
<organism evidence="1 2">
    <name type="scientific">Candida boidinii</name>
    <name type="common">Yeast</name>
    <dbReference type="NCBI Taxonomy" id="5477"/>
    <lineage>
        <taxon>Eukaryota</taxon>
        <taxon>Fungi</taxon>
        <taxon>Dikarya</taxon>
        <taxon>Ascomycota</taxon>
        <taxon>Saccharomycotina</taxon>
        <taxon>Pichiomycetes</taxon>
        <taxon>Pichiales</taxon>
        <taxon>Pichiaceae</taxon>
        <taxon>Ogataea</taxon>
        <taxon>Ogataea/Candida clade</taxon>
    </lineage>
</organism>
<comment type="caution">
    <text evidence="1">The sequence shown here is derived from an EMBL/GenBank/DDBJ whole genome shotgun (WGS) entry which is preliminary data.</text>
</comment>
<dbReference type="Proteomes" id="UP001165101">
    <property type="component" value="Unassembled WGS sequence"/>
</dbReference>
<gene>
    <name evidence="1" type="ORF">Cboi01_000241900</name>
</gene>
<protein>
    <submittedName>
        <fullName evidence="1">Unnamed protein product</fullName>
    </submittedName>
</protein>
<sequence>MPYPIQSKREQIEEDDLQQQIPETQDYFGSTGVHVDCQMRNVPAYTEKPDYESEDAAQNKEVSDIVVDVLPSFEMHNFMFNRSMFEDMSPNNELPSYGQVDCSAASRCPMSGASENSSTRNNSGDLTFIQSYNNDSTQYENTLTTGNFRNPDEFVLNNLDSIIKVNAPLKVSIHITKTMGSYLNPSERENPLKEYHAGDSINGYVLVENPHDKPCKFEMFLVSLEGYLTIPKNRNSTSKNNIIKKTFLKMFDLAACFHYGHIDDNNPCSLTDIDGGIMGFFPPEIQPKAVHKKFFSFKLPETLLDTTCEHELSHHFVNLPPSFGVDVNCFNGRGSNIRIDETLGYGRLGDIGSPVVLKDLSDVGHSVSYSVNVRIIVHQIL</sequence>